<evidence type="ECO:0000313" key="4">
    <source>
        <dbReference type="Proteomes" id="UP001461498"/>
    </source>
</evidence>
<name>A0AAW1CEL7_9HEMI</name>
<gene>
    <name evidence="3" type="ORF">O3M35_011749</name>
    <name evidence="2" type="ORF">O3M35_013334</name>
</gene>
<protein>
    <submittedName>
        <fullName evidence="2">Uncharacterized protein</fullName>
    </submittedName>
</protein>
<sequence length="158" mass="18888">MAFVFPRVHLCCCGCSLRIGIYIIAFINLAFYLFLTTLHIKYIGRRIHYDKYIISEVEFLQSEITHILIVSEIVFTLYLFYANFKNNPSYMMPYILIKVTMTWLLFMWLLFHTFLHVNGGYFLEDTFIPIVMLVMVFYSIVIVYSQYRNLKEGQMTSY</sequence>
<evidence type="ECO:0000313" key="2">
    <source>
        <dbReference type="EMBL" id="KAK9496351.1"/>
    </source>
</evidence>
<keyword evidence="1" id="KW-0812">Transmembrane</keyword>
<keyword evidence="1" id="KW-1133">Transmembrane helix</keyword>
<organism evidence="2 4">
    <name type="scientific">Rhynocoris fuscipes</name>
    <dbReference type="NCBI Taxonomy" id="488301"/>
    <lineage>
        <taxon>Eukaryota</taxon>
        <taxon>Metazoa</taxon>
        <taxon>Ecdysozoa</taxon>
        <taxon>Arthropoda</taxon>
        <taxon>Hexapoda</taxon>
        <taxon>Insecta</taxon>
        <taxon>Pterygota</taxon>
        <taxon>Neoptera</taxon>
        <taxon>Paraneoptera</taxon>
        <taxon>Hemiptera</taxon>
        <taxon>Heteroptera</taxon>
        <taxon>Panheteroptera</taxon>
        <taxon>Cimicomorpha</taxon>
        <taxon>Reduviidae</taxon>
        <taxon>Harpactorinae</taxon>
        <taxon>Harpactorini</taxon>
        <taxon>Rhynocoris</taxon>
    </lineage>
</organism>
<accession>A0AAW1CEL7</accession>
<dbReference type="EMBL" id="JAPXFL010000008">
    <property type="protein sequence ID" value="KAK9503114.1"/>
    <property type="molecule type" value="Genomic_DNA"/>
</dbReference>
<keyword evidence="1" id="KW-0472">Membrane</keyword>
<comment type="caution">
    <text evidence="2">The sequence shown here is derived from an EMBL/GenBank/DDBJ whole genome shotgun (WGS) entry which is preliminary data.</text>
</comment>
<evidence type="ECO:0000256" key="1">
    <source>
        <dbReference type="SAM" id="Phobius"/>
    </source>
</evidence>
<feature type="transmembrane region" description="Helical" evidence="1">
    <location>
        <begin position="127"/>
        <end position="147"/>
    </location>
</feature>
<dbReference type="EMBL" id="JAPXFL010000088">
    <property type="protein sequence ID" value="KAK9496351.1"/>
    <property type="molecule type" value="Genomic_DNA"/>
</dbReference>
<keyword evidence="4" id="KW-1185">Reference proteome</keyword>
<reference evidence="2 4" key="1">
    <citation type="submission" date="2022-12" db="EMBL/GenBank/DDBJ databases">
        <title>Chromosome-level genome assembly of true bugs.</title>
        <authorList>
            <person name="Ma L."/>
            <person name="Li H."/>
        </authorList>
    </citation>
    <scope>NUCLEOTIDE SEQUENCE [LARGE SCALE GENOMIC DNA]</scope>
    <source>
        <strain evidence="2">Lab_2022b</strain>
    </source>
</reference>
<feature type="transmembrane region" description="Helical" evidence="1">
    <location>
        <begin position="94"/>
        <end position="115"/>
    </location>
</feature>
<dbReference type="AlphaFoldDB" id="A0AAW1CEL7"/>
<evidence type="ECO:0000313" key="3">
    <source>
        <dbReference type="EMBL" id="KAK9503114.1"/>
    </source>
</evidence>
<feature type="transmembrane region" description="Helical" evidence="1">
    <location>
        <begin position="21"/>
        <end position="44"/>
    </location>
</feature>
<feature type="transmembrane region" description="Helical" evidence="1">
    <location>
        <begin position="64"/>
        <end position="82"/>
    </location>
</feature>
<dbReference type="Proteomes" id="UP001461498">
    <property type="component" value="Unassembled WGS sequence"/>
</dbReference>
<proteinExistence type="predicted"/>